<keyword evidence="1" id="KW-1133">Transmembrane helix</keyword>
<keyword evidence="1" id="KW-0472">Membrane</keyword>
<accession>A0A0E9W0Y5</accession>
<proteinExistence type="predicted"/>
<protein>
    <submittedName>
        <fullName evidence="2">Uncharacterized protein</fullName>
    </submittedName>
</protein>
<sequence>MLFSICTSQVPQTFLKETLRHIFFVWLLLKVPCHLLFYSSIVVLLAFN</sequence>
<organism evidence="2">
    <name type="scientific">Anguilla anguilla</name>
    <name type="common">European freshwater eel</name>
    <name type="synonym">Muraena anguilla</name>
    <dbReference type="NCBI Taxonomy" id="7936"/>
    <lineage>
        <taxon>Eukaryota</taxon>
        <taxon>Metazoa</taxon>
        <taxon>Chordata</taxon>
        <taxon>Craniata</taxon>
        <taxon>Vertebrata</taxon>
        <taxon>Euteleostomi</taxon>
        <taxon>Actinopterygii</taxon>
        <taxon>Neopterygii</taxon>
        <taxon>Teleostei</taxon>
        <taxon>Anguilliformes</taxon>
        <taxon>Anguillidae</taxon>
        <taxon>Anguilla</taxon>
    </lineage>
</organism>
<reference evidence="2" key="2">
    <citation type="journal article" date="2015" name="Fish Shellfish Immunol.">
        <title>Early steps in the European eel (Anguilla anguilla)-Vibrio vulnificus interaction in the gills: Role of the RtxA13 toxin.</title>
        <authorList>
            <person name="Callol A."/>
            <person name="Pajuelo D."/>
            <person name="Ebbesson L."/>
            <person name="Teles M."/>
            <person name="MacKenzie S."/>
            <person name="Amaro C."/>
        </authorList>
    </citation>
    <scope>NUCLEOTIDE SEQUENCE</scope>
</reference>
<dbReference type="AlphaFoldDB" id="A0A0E9W0Y5"/>
<feature type="transmembrane region" description="Helical" evidence="1">
    <location>
        <begin position="23"/>
        <end position="47"/>
    </location>
</feature>
<evidence type="ECO:0000256" key="1">
    <source>
        <dbReference type="SAM" id="Phobius"/>
    </source>
</evidence>
<reference evidence="2" key="1">
    <citation type="submission" date="2014-11" db="EMBL/GenBank/DDBJ databases">
        <authorList>
            <person name="Amaro Gonzalez C."/>
        </authorList>
    </citation>
    <scope>NUCLEOTIDE SEQUENCE</scope>
</reference>
<keyword evidence="1" id="KW-0812">Transmembrane</keyword>
<evidence type="ECO:0000313" key="2">
    <source>
        <dbReference type="EMBL" id="JAH83976.1"/>
    </source>
</evidence>
<dbReference type="EMBL" id="GBXM01024601">
    <property type="protein sequence ID" value="JAH83976.1"/>
    <property type="molecule type" value="Transcribed_RNA"/>
</dbReference>
<name>A0A0E9W0Y5_ANGAN</name>